<organism evidence="1 2">
    <name type="scientific">Zarea fungicola</name>
    <dbReference type="NCBI Taxonomy" id="93591"/>
    <lineage>
        <taxon>Eukaryota</taxon>
        <taxon>Fungi</taxon>
        <taxon>Dikarya</taxon>
        <taxon>Ascomycota</taxon>
        <taxon>Pezizomycotina</taxon>
        <taxon>Sordariomycetes</taxon>
        <taxon>Hypocreomycetidae</taxon>
        <taxon>Hypocreales</taxon>
        <taxon>Cordycipitaceae</taxon>
        <taxon>Zarea</taxon>
    </lineage>
</organism>
<evidence type="ECO:0000313" key="2">
    <source>
        <dbReference type="Proteomes" id="UP001143910"/>
    </source>
</evidence>
<dbReference type="EMBL" id="JANJQO010000009">
    <property type="protein sequence ID" value="KAJ2984026.1"/>
    <property type="molecule type" value="Genomic_DNA"/>
</dbReference>
<comment type="caution">
    <text evidence="1">The sequence shown here is derived from an EMBL/GenBank/DDBJ whole genome shotgun (WGS) entry which is preliminary data.</text>
</comment>
<proteinExistence type="predicted"/>
<name>A0ACC1NZW8_9HYPO</name>
<keyword evidence="2" id="KW-1185">Reference proteome</keyword>
<dbReference type="Proteomes" id="UP001143910">
    <property type="component" value="Unassembled WGS sequence"/>
</dbReference>
<reference evidence="1" key="1">
    <citation type="submission" date="2022-08" db="EMBL/GenBank/DDBJ databases">
        <title>Genome Sequence of Lecanicillium fungicola.</title>
        <authorList>
            <person name="Buettner E."/>
        </authorList>
    </citation>
    <scope>NUCLEOTIDE SEQUENCE</scope>
    <source>
        <strain evidence="1">Babe33</strain>
    </source>
</reference>
<sequence>MPTYLANPIKLLADIRDSEDTNINVTAEQRKKDGEECVNGNQVSRAASDTTPTRVEAHPSWNEEHDLNTSNGTVLPHFDDSFLPEDHSIRPHGTTIPVRCADQSQGAVTAASPRLISHSEQPKTPPASPKSFEYRNTPSSNTTKDPDSSKRNSTKSVATSSTPDSASVDTAFTTDDEEQGGSFTRTLSLDDIEGWSEVNDPEDHLSDA</sequence>
<protein>
    <submittedName>
        <fullName evidence="1">Uncharacterized protein</fullName>
    </submittedName>
</protein>
<evidence type="ECO:0000313" key="1">
    <source>
        <dbReference type="EMBL" id="KAJ2984026.1"/>
    </source>
</evidence>
<gene>
    <name evidence="1" type="ORF">NQ176_g254</name>
</gene>
<accession>A0ACC1NZW8</accession>